<dbReference type="EMBL" id="JAGGMS010000001">
    <property type="protein sequence ID" value="MBP2181687.1"/>
    <property type="molecule type" value="Genomic_DNA"/>
</dbReference>
<dbReference type="RefSeq" id="WP_209665078.1">
    <property type="nucleotide sequence ID" value="NZ_JAGGMS010000001.1"/>
</dbReference>
<reference evidence="1 2" key="1">
    <citation type="submission" date="2021-03" db="EMBL/GenBank/DDBJ databases">
        <title>Sequencing the genomes of 1000 actinobacteria strains.</title>
        <authorList>
            <person name="Klenk H.-P."/>
        </authorList>
    </citation>
    <scope>NUCLEOTIDE SEQUENCE [LARGE SCALE GENOMIC DNA]</scope>
    <source>
        <strain evidence="1 2">DSM 45510</strain>
    </source>
</reference>
<name>A0ABS4PQJ5_9PSEU</name>
<evidence type="ECO:0000313" key="2">
    <source>
        <dbReference type="Proteomes" id="UP000741013"/>
    </source>
</evidence>
<dbReference type="Gene3D" id="3.90.550.10">
    <property type="entry name" value="Spore Coat Polysaccharide Biosynthesis Protein SpsA, Chain A"/>
    <property type="match status" value="1"/>
</dbReference>
<comment type="caution">
    <text evidence="1">The sequence shown here is derived from an EMBL/GenBank/DDBJ whole genome shotgun (WGS) entry which is preliminary data.</text>
</comment>
<keyword evidence="2" id="KW-1185">Reference proteome</keyword>
<proteinExistence type="predicted"/>
<sequence>MSSPLATRGRTPSRFHHGSHRQLLTEIETVPAHTTAVDGIVVPTFRPPEYLREAVATAAALDCALVVLCSKQASIHRTVALAAEAGIELIAVDVDRLAPGLLPRFRTAELLRGTRFRRPTDTSLKRNLGLLLARALGWERLVFLDDDIRVPRPDDLRDAAKLLDSYAGVGLSVTGYPDNSVVCHAFRHAGGAQATFIGAGALAVGADSFTSFSPDVYNEDWFFLVDNTGLRSAAVTGTAVQRPYDPFLDAGRARAQEFGDCLAEGVFAALDDRRRTPAAEQGYWRDFLTRRRRFIREIIERIGELDQEPAERERIVHALAAAHGRSLLITPQLCVDYLEALRADRETWRAQVERTRTGLRPEKALAELGLLCHARYLQPLRAA</sequence>
<accession>A0ABS4PQJ5</accession>
<gene>
    <name evidence="1" type="ORF">JOM49_003213</name>
</gene>
<organism evidence="1 2">
    <name type="scientific">Amycolatopsis magusensis</name>
    <dbReference type="NCBI Taxonomy" id="882444"/>
    <lineage>
        <taxon>Bacteria</taxon>
        <taxon>Bacillati</taxon>
        <taxon>Actinomycetota</taxon>
        <taxon>Actinomycetes</taxon>
        <taxon>Pseudonocardiales</taxon>
        <taxon>Pseudonocardiaceae</taxon>
        <taxon>Amycolatopsis</taxon>
    </lineage>
</organism>
<dbReference type="InterPro" id="IPR029044">
    <property type="entry name" value="Nucleotide-diphossugar_trans"/>
</dbReference>
<protein>
    <submittedName>
        <fullName evidence="1">Glycosyltransferase involved in cell wall biosynthesis</fullName>
    </submittedName>
</protein>
<evidence type="ECO:0000313" key="1">
    <source>
        <dbReference type="EMBL" id="MBP2181687.1"/>
    </source>
</evidence>
<dbReference type="Proteomes" id="UP000741013">
    <property type="component" value="Unassembled WGS sequence"/>
</dbReference>
<dbReference type="SUPFAM" id="SSF53448">
    <property type="entry name" value="Nucleotide-diphospho-sugar transferases"/>
    <property type="match status" value="1"/>
</dbReference>